<dbReference type="EMBL" id="NHOQ01000543">
    <property type="protein sequence ID" value="PWA29491.1"/>
    <property type="molecule type" value="Genomic_DNA"/>
</dbReference>
<keyword evidence="3" id="KW-0963">Cytoplasm</keyword>
<comment type="subcellular location">
    <subcellularLocation>
        <location evidence="1">Cytoplasm</location>
    </subcellularLocation>
</comment>
<evidence type="ECO:0000256" key="4">
    <source>
        <dbReference type="ARBA" id="ARBA00022843"/>
    </source>
</evidence>
<feature type="compositionally biased region" description="Low complexity" evidence="8">
    <location>
        <begin position="75"/>
        <end position="87"/>
    </location>
</feature>
<evidence type="ECO:0000256" key="2">
    <source>
        <dbReference type="ARBA" id="ARBA00006858"/>
    </source>
</evidence>
<accession>A0A315W1M9</accession>
<keyword evidence="5" id="KW-0810">Translation regulation</keyword>
<evidence type="ECO:0000313" key="9">
    <source>
        <dbReference type="EMBL" id="PWA29491.1"/>
    </source>
</evidence>
<comment type="function">
    <text evidence="6">Acts as a repressor in the regulation of translation initiation of poly(A)-containing mRNAs. Its inhibitory activity on translation is mediated via its action on PABPC1. Displaces the interaction of PABPC1 with poly(A) RNA and competes with PAIP1 for binding to PABPC1. Its association with PABPC1 results in disruption of the cytoplasmic poly(A) RNP structure organization.</text>
</comment>
<proteinExistence type="inferred from homology"/>
<evidence type="ECO:0000256" key="8">
    <source>
        <dbReference type="SAM" id="MobiDB-lite"/>
    </source>
</evidence>
<evidence type="ECO:0000256" key="1">
    <source>
        <dbReference type="ARBA" id="ARBA00004496"/>
    </source>
</evidence>
<dbReference type="STRING" id="33528.ENSGAFP00000028332"/>
<evidence type="ECO:0000256" key="3">
    <source>
        <dbReference type="ARBA" id="ARBA00022490"/>
    </source>
</evidence>
<comment type="caution">
    <text evidence="9">The sequence shown here is derived from an EMBL/GenBank/DDBJ whole genome shotgun (WGS) entry which is preliminary data.</text>
</comment>
<organism evidence="9 10">
    <name type="scientific">Gambusia affinis</name>
    <name type="common">Western mosquitofish</name>
    <name type="synonym">Heterandria affinis</name>
    <dbReference type="NCBI Taxonomy" id="33528"/>
    <lineage>
        <taxon>Eukaryota</taxon>
        <taxon>Metazoa</taxon>
        <taxon>Chordata</taxon>
        <taxon>Craniata</taxon>
        <taxon>Vertebrata</taxon>
        <taxon>Euteleostomi</taxon>
        <taxon>Actinopterygii</taxon>
        <taxon>Neopterygii</taxon>
        <taxon>Teleostei</taxon>
        <taxon>Neoteleostei</taxon>
        <taxon>Acanthomorphata</taxon>
        <taxon>Ovalentaria</taxon>
        <taxon>Atherinomorphae</taxon>
        <taxon>Cyprinodontiformes</taxon>
        <taxon>Poeciliidae</taxon>
        <taxon>Poeciliinae</taxon>
        <taxon>Gambusia</taxon>
    </lineage>
</organism>
<reference evidence="9 10" key="1">
    <citation type="journal article" date="2018" name="G3 (Bethesda)">
        <title>A High-Quality Reference Genome for the Invasive Mosquitofish Gambusia affinis Using a Chicago Library.</title>
        <authorList>
            <person name="Hoffberg S.L."/>
            <person name="Troendle N.J."/>
            <person name="Glenn T.C."/>
            <person name="Mahmud O."/>
            <person name="Louha S."/>
            <person name="Chalopin D."/>
            <person name="Bennetzen J.L."/>
            <person name="Mauricio R."/>
        </authorList>
    </citation>
    <scope>NUCLEOTIDE SEQUENCE [LARGE SCALE GENOMIC DNA]</scope>
    <source>
        <strain evidence="9">NE01/NJP1002.9</strain>
        <tissue evidence="9">Muscle</tissue>
    </source>
</reference>
<name>A0A315W1M9_GAMAF</name>
<dbReference type="Proteomes" id="UP000250572">
    <property type="component" value="Unassembled WGS sequence"/>
</dbReference>
<dbReference type="InterPro" id="IPR009818">
    <property type="entry name" value="PAM2_motif"/>
</dbReference>
<dbReference type="PANTHER" id="PTHR13154">
    <property type="entry name" value="POLYADENYLATE-BINDING PROTEIN-INTERACTING PROTEIN 2"/>
    <property type="match status" value="1"/>
</dbReference>
<feature type="region of interest" description="Disordered" evidence="8">
    <location>
        <begin position="68"/>
        <end position="87"/>
    </location>
</feature>
<dbReference type="GO" id="GO:0000900">
    <property type="term" value="F:mRNA regulatory element binding translation repressor activity"/>
    <property type="evidence" value="ECO:0007669"/>
    <property type="project" value="InterPro"/>
</dbReference>
<keyword evidence="10" id="KW-1185">Reference proteome</keyword>
<sequence length="345" mass="37561">MVLLVDLTGSSRVPAVELFETMCQSRPPATPFVSPELCGSAAPGESAAITASLATQSGLTNGHLLHPVSRDMKDPTIGTSSTPTGTGEVVLSSQFGSEEDPFAEYMWMENEEEFNRQVEEELWEEEFMERCFQQMLDEEEQWEWFIPSRDLPPGGVAQLQDQISLLVLDPDVRPDASDLEVVVRSSLNPNAKEFTPGIQKHNLLLCDIISRKPAFLQPPLGPSASRVAKVLLSPHISSHHAEPEEPGPGLEERPLTLSGAGQPWSHDPGRLQAEDGDASCSRGGHMVCTAITGICCNKGAIQTHTRSESLDSTKLLMKLSSGGVVEAGGDWEDWEDWEEAEPFGT</sequence>
<feature type="region of interest" description="Disordered" evidence="8">
    <location>
        <begin position="237"/>
        <end position="278"/>
    </location>
</feature>
<dbReference type="Pfam" id="PF07145">
    <property type="entry name" value="PAM2"/>
    <property type="match status" value="1"/>
</dbReference>
<dbReference type="GO" id="GO:0005737">
    <property type="term" value="C:cytoplasm"/>
    <property type="evidence" value="ECO:0007669"/>
    <property type="project" value="UniProtKB-SubCell"/>
</dbReference>
<comment type="similarity">
    <text evidence="2">Belongs to the PAIP2 family.</text>
</comment>
<dbReference type="GO" id="GO:0045947">
    <property type="term" value="P:negative regulation of translational initiation"/>
    <property type="evidence" value="ECO:0007669"/>
    <property type="project" value="InterPro"/>
</dbReference>
<dbReference type="AlphaFoldDB" id="A0A315W1M9"/>
<protein>
    <recommendedName>
        <fullName evidence="7">Polyadenylate-binding protein-interacting protein 2</fullName>
    </recommendedName>
</protein>
<keyword evidence="4" id="KW-0832">Ubl conjugation</keyword>
<evidence type="ECO:0000313" key="10">
    <source>
        <dbReference type="Proteomes" id="UP000250572"/>
    </source>
</evidence>
<evidence type="ECO:0000256" key="5">
    <source>
        <dbReference type="ARBA" id="ARBA00022845"/>
    </source>
</evidence>
<dbReference type="PANTHER" id="PTHR13154:SF2">
    <property type="entry name" value="POLYADENYLATE-BINDING PROTEIN-INTERACTING PROTEIN 2"/>
    <property type="match status" value="1"/>
</dbReference>
<evidence type="ECO:0000256" key="7">
    <source>
        <dbReference type="ARBA" id="ARBA00040702"/>
    </source>
</evidence>
<evidence type="ECO:0000256" key="6">
    <source>
        <dbReference type="ARBA" id="ARBA00037448"/>
    </source>
</evidence>
<dbReference type="InterPro" id="IPR040396">
    <property type="entry name" value="PAIP2-like"/>
</dbReference>
<gene>
    <name evidence="9" type="ORF">CCH79_00020522</name>
</gene>